<evidence type="ECO:0000256" key="3">
    <source>
        <dbReference type="ARBA" id="ARBA00023098"/>
    </source>
</evidence>
<feature type="short sequence motif" description="GXSXG" evidence="4">
    <location>
        <begin position="179"/>
        <end position="183"/>
    </location>
</feature>
<evidence type="ECO:0000259" key="5">
    <source>
        <dbReference type="PROSITE" id="PS51635"/>
    </source>
</evidence>
<evidence type="ECO:0000256" key="2">
    <source>
        <dbReference type="ARBA" id="ARBA00022963"/>
    </source>
</evidence>
<feature type="domain" description="PNPLA" evidence="5">
    <location>
        <begin position="148"/>
        <end position="338"/>
    </location>
</feature>
<dbReference type="PANTHER" id="PTHR14226">
    <property type="entry name" value="NEUROPATHY TARGET ESTERASE/SWISS CHEESE D.MELANOGASTER"/>
    <property type="match status" value="1"/>
</dbReference>
<dbReference type="PROSITE" id="PS51635">
    <property type="entry name" value="PNPLA"/>
    <property type="match status" value="1"/>
</dbReference>
<sequence>MRIKARHQKELRAQLENAETYSQWYTAAEQLDEAEGLLDWRTEAGTDLLHESLLREHINNMHRQRMRGDTRALARVLQESLYRHLGELSNPELYSVARTGTKYLVTEFLDEVEQSMRFVCDHDLPGVSLEEKLNLFRNAEQVYGRPALMLSGGAAFGIYHLGVTRALWQADLLPRVIAGSSMGAIVAGGICSRNEAELKEFFTNPASIHLDAFEWLGLGEALARRHVMDPEQLHEHIRANIGSLSFREAFQHSGRMLNISVSPTRTRQKPRLLNELASPEVLIDYAVLASCAVPAIYPSVTLQARDREAGAGAQVPYMPTERWLDGSVHGDLPLMRMARLHNVNKTIVSQANPHVVPFISHPHQRGVRASVKQAAVSFMRGHLATTLKLTPRDGVGKYMRPYLEQAHAMASQTYLGDINIHFPVRPALYPRVLSNPDRADLAMFIRLGEQATWPRLAMIRDQTRINRVFNESIAKLKKLAGGERVRGKARA</sequence>
<protein>
    <submittedName>
        <fullName evidence="6">DUF3336 domain-containing protein</fullName>
    </submittedName>
</protein>
<evidence type="ECO:0000313" key="7">
    <source>
        <dbReference type="Proteomes" id="UP000298049"/>
    </source>
</evidence>
<keyword evidence="2 4" id="KW-0442">Lipid degradation</keyword>
<dbReference type="InterPro" id="IPR021771">
    <property type="entry name" value="Triacylglycerol_lipase_N"/>
</dbReference>
<dbReference type="InterPro" id="IPR016035">
    <property type="entry name" value="Acyl_Trfase/lysoPLipase"/>
</dbReference>
<dbReference type="AlphaFoldDB" id="A0A4P7XLW1"/>
<dbReference type="InterPro" id="IPR050301">
    <property type="entry name" value="NTE"/>
</dbReference>
<dbReference type="SUPFAM" id="SSF52151">
    <property type="entry name" value="FabD/lysophospholipase-like"/>
    <property type="match status" value="1"/>
</dbReference>
<dbReference type="EMBL" id="CP031093">
    <property type="protein sequence ID" value="QCF27584.1"/>
    <property type="molecule type" value="Genomic_DNA"/>
</dbReference>
<gene>
    <name evidence="6" type="ORF">soil367_17575</name>
</gene>
<dbReference type="RefSeq" id="WP_136550296.1">
    <property type="nucleotide sequence ID" value="NZ_CP031093.1"/>
</dbReference>
<feature type="active site" description="Nucleophile" evidence="4">
    <location>
        <position position="181"/>
    </location>
</feature>
<evidence type="ECO:0000256" key="1">
    <source>
        <dbReference type="ARBA" id="ARBA00022801"/>
    </source>
</evidence>
<dbReference type="KEGG" id="hmi:soil367_17575"/>
<dbReference type="OrthoDB" id="7055653at2"/>
<organism evidence="6 7">
    <name type="scientific">Hydrocarboniclastica marina</name>
    <dbReference type="NCBI Taxonomy" id="2259620"/>
    <lineage>
        <taxon>Bacteria</taxon>
        <taxon>Pseudomonadati</taxon>
        <taxon>Pseudomonadota</taxon>
        <taxon>Gammaproteobacteria</taxon>
        <taxon>Alteromonadales</taxon>
        <taxon>Alteromonadaceae</taxon>
        <taxon>Hydrocarboniclastica</taxon>
    </lineage>
</organism>
<dbReference type="Gene3D" id="3.40.1090.10">
    <property type="entry name" value="Cytosolic phospholipase A2 catalytic domain"/>
    <property type="match status" value="2"/>
</dbReference>
<evidence type="ECO:0000256" key="4">
    <source>
        <dbReference type="PROSITE-ProRule" id="PRU01161"/>
    </source>
</evidence>
<proteinExistence type="predicted"/>
<accession>A0A4P7XLW1</accession>
<dbReference type="Pfam" id="PF11815">
    <property type="entry name" value="DUF3336"/>
    <property type="match status" value="1"/>
</dbReference>
<comment type="caution">
    <text evidence="4">Lacks conserved residue(s) required for the propagation of feature annotation.</text>
</comment>
<keyword evidence="7" id="KW-1185">Reference proteome</keyword>
<dbReference type="InterPro" id="IPR002641">
    <property type="entry name" value="PNPLA_dom"/>
</dbReference>
<dbReference type="PANTHER" id="PTHR14226:SF10">
    <property type="entry name" value="TRIACYLGLYCEROL LIPASE 4-RELATED"/>
    <property type="match status" value="1"/>
</dbReference>
<dbReference type="Pfam" id="PF01734">
    <property type="entry name" value="Patatin"/>
    <property type="match status" value="1"/>
</dbReference>
<feature type="active site" description="Proton acceptor" evidence="4">
    <location>
        <position position="325"/>
    </location>
</feature>
<reference evidence="6 7" key="1">
    <citation type="submission" date="2018-07" db="EMBL/GenBank/DDBJ databases">
        <title>Marsedoiliclastica nanhaica gen. nov. sp. nov., a novel marine hydrocarbonoclastic bacterium isolated from an in-situ enriched hydrocarbon-degrading consortium in deep-sea sediment.</title>
        <authorList>
            <person name="Dong C."/>
            <person name="Ma T."/>
            <person name="Liu R."/>
            <person name="Shao Z."/>
        </authorList>
    </citation>
    <scope>NUCLEOTIDE SEQUENCE [LARGE SCALE GENOMIC DNA]</scope>
    <source>
        <strain evidence="7">soil36-7</strain>
    </source>
</reference>
<keyword evidence="3 4" id="KW-0443">Lipid metabolism</keyword>
<dbReference type="GO" id="GO:0004806">
    <property type="term" value="F:triacylglycerol lipase activity"/>
    <property type="evidence" value="ECO:0007669"/>
    <property type="project" value="InterPro"/>
</dbReference>
<name>A0A4P7XLW1_9ALTE</name>
<dbReference type="GO" id="GO:0016042">
    <property type="term" value="P:lipid catabolic process"/>
    <property type="evidence" value="ECO:0007669"/>
    <property type="project" value="UniProtKB-UniRule"/>
</dbReference>
<keyword evidence="1 4" id="KW-0378">Hydrolase</keyword>
<dbReference type="Proteomes" id="UP000298049">
    <property type="component" value="Chromosome"/>
</dbReference>
<evidence type="ECO:0000313" key="6">
    <source>
        <dbReference type="EMBL" id="QCF27584.1"/>
    </source>
</evidence>